<dbReference type="InterPro" id="IPR000515">
    <property type="entry name" value="MetI-like"/>
</dbReference>
<evidence type="ECO:0000313" key="11">
    <source>
        <dbReference type="Proteomes" id="UP000602087"/>
    </source>
</evidence>
<feature type="transmembrane region" description="Helical" evidence="8">
    <location>
        <begin position="428"/>
        <end position="447"/>
    </location>
</feature>
<evidence type="ECO:0000256" key="6">
    <source>
        <dbReference type="ARBA" id="ARBA00022989"/>
    </source>
</evidence>
<evidence type="ECO:0000256" key="1">
    <source>
        <dbReference type="ARBA" id="ARBA00004429"/>
    </source>
</evidence>
<feature type="transmembrane region" description="Helical" evidence="8">
    <location>
        <begin position="193"/>
        <end position="220"/>
    </location>
</feature>
<comment type="caution">
    <text evidence="10">The sequence shown here is derived from an EMBL/GenBank/DDBJ whole genome shotgun (WGS) entry which is preliminary data.</text>
</comment>
<evidence type="ECO:0000256" key="5">
    <source>
        <dbReference type="ARBA" id="ARBA00022692"/>
    </source>
</evidence>
<dbReference type="EMBL" id="JAEINH010000001">
    <property type="protein sequence ID" value="MBI9113451.1"/>
    <property type="molecule type" value="Genomic_DNA"/>
</dbReference>
<dbReference type="SUPFAM" id="SSF161098">
    <property type="entry name" value="MetI-like"/>
    <property type="match status" value="2"/>
</dbReference>
<feature type="domain" description="ABC transmembrane type-1" evidence="9">
    <location>
        <begin position="346"/>
        <end position="547"/>
    </location>
</feature>
<evidence type="ECO:0000256" key="2">
    <source>
        <dbReference type="ARBA" id="ARBA00022448"/>
    </source>
</evidence>
<dbReference type="PANTHER" id="PTHR43357:SF4">
    <property type="entry name" value="INNER MEMBRANE ABC TRANSPORTER PERMEASE PROTEIN YDCV"/>
    <property type="match status" value="1"/>
</dbReference>
<dbReference type="GO" id="GO:0005886">
    <property type="term" value="C:plasma membrane"/>
    <property type="evidence" value="ECO:0007669"/>
    <property type="project" value="UniProtKB-SubCell"/>
</dbReference>
<dbReference type="CDD" id="cd06261">
    <property type="entry name" value="TM_PBP2"/>
    <property type="match status" value="2"/>
</dbReference>
<feature type="transmembrane region" description="Helical" evidence="8">
    <location>
        <begin position="131"/>
        <end position="152"/>
    </location>
</feature>
<proteinExistence type="inferred from homology"/>
<keyword evidence="5 8" id="KW-0812">Transmembrane</keyword>
<feature type="domain" description="ABC transmembrane type-1" evidence="9">
    <location>
        <begin position="66"/>
        <end position="259"/>
    </location>
</feature>
<feature type="transmembrane region" description="Helical" evidence="8">
    <location>
        <begin position="353"/>
        <end position="371"/>
    </location>
</feature>
<evidence type="ECO:0000259" key="9">
    <source>
        <dbReference type="PROSITE" id="PS50928"/>
    </source>
</evidence>
<evidence type="ECO:0000256" key="8">
    <source>
        <dbReference type="RuleBase" id="RU363032"/>
    </source>
</evidence>
<feature type="transmembrane region" description="Helical" evidence="8">
    <location>
        <begin position="383"/>
        <end position="408"/>
    </location>
</feature>
<comment type="similarity">
    <text evidence="8">Belongs to the binding-protein-dependent transport system permease family.</text>
</comment>
<dbReference type="PROSITE" id="PS50928">
    <property type="entry name" value="ABC_TM1"/>
    <property type="match status" value="2"/>
</dbReference>
<keyword evidence="6 8" id="KW-1133">Transmembrane helix</keyword>
<feature type="transmembrane region" description="Helical" evidence="8">
    <location>
        <begin position="240"/>
        <end position="262"/>
    </location>
</feature>
<gene>
    <name evidence="10" type="ORF">JAV76_00305</name>
</gene>
<name>A0A934I8P4_9MICO</name>
<dbReference type="InterPro" id="IPR035906">
    <property type="entry name" value="MetI-like_sf"/>
</dbReference>
<protein>
    <submittedName>
        <fullName evidence="10">Iron ABC transporter permease</fullName>
    </submittedName>
</protein>
<keyword evidence="2 8" id="KW-0813">Transport</keyword>
<dbReference type="GO" id="GO:0055085">
    <property type="term" value="P:transmembrane transport"/>
    <property type="evidence" value="ECO:0007669"/>
    <property type="project" value="InterPro"/>
</dbReference>
<dbReference type="Gene3D" id="1.10.3720.10">
    <property type="entry name" value="MetI-like"/>
    <property type="match status" value="2"/>
</dbReference>
<comment type="subcellular location">
    <subcellularLocation>
        <location evidence="1">Cell inner membrane</location>
        <topology evidence="1">Multi-pass membrane protein</topology>
    </subcellularLocation>
    <subcellularLocation>
        <location evidence="8">Cell membrane</location>
        <topology evidence="8">Multi-pass membrane protein</topology>
    </subcellularLocation>
</comment>
<feature type="transmembrane region" description="Helical" evidence="8">
    <location>
        <begin position="65"/>
        <end position="92"/>
    </location>
</feature>
<feature type="transmembrane region" description="Helical" evidence="8">
    <location>
        <begin position="526"/>
        <end position="547"/>
    </location>
</feature>
<evidence type="ECO:0000256" key="4">
    <source>
        <dbReference type="ARBA" id="ARBA00022519"/>
    </source>
</evidence>
<feature type="transmembrane region" description="Helical" evidence="8">
    <location>
        <begin position="104"/>
        <end position="125"/>
    </location>
</feature>
<keyword evidence="7 8" id="KW-0472">Membrane</keyword>
<evidence type="ECO:0000313" key="10">
    <source>
        <dbReference type="EMBL" id="MBI9113451.1"/>
    </source>
</evidence>
<dbReference type="Pfam" id="PF00528">
    <property type="entry name" value="BPD_transp_1"/>
    <property type="match status" value="1"/>
</dbReference>
<evidence type="ECO:0000256" key="3">
    <source>
        <dbReference type="ARBA" id="ARBA00022475"/>
    </source>
</evidence>
<organism evidence="10 11">
    <name type="scientific">Sanguibacter suaedae</name>
    <dbReference type="NCBI Taxonomy" id="2795737"/>
    <lineage>
        <taxon>Bacteria</taxon>
        <taxon>Bacillati</taxon>
        <taxon>Actinomycetota</taxon>
        <taxon>Actinomycetes</taxon>
        <taxon>Micrococcales</taxon>
        <taxon>Sanguibacteraceae</taxon>
        <taxon>Sanguibacter</taxon>
    </lineage>
</organism>
<dbReference type="Proteomes" id="UP000602087">
    <property type="component" value="Unassembled WGS sequence"/>
</dbReference>
<keyword evidence="4" id="KW-0997">Cell inner membrane</keyword>
<dbReference type="PANTHER" id="PTHR43357">
    <property type="entry name" value="INNER MEMBRANE ABC TRANSPORTER PERMEASE PROTEIN YDCV"/>
    <property type="match status" value="1"/>
</dbReference>
<reference evidence="10" key="1">
    <citation type="submission" date="2020-12" db="EMBL/GenBank/DDBJ databases">
        <title>Sanguibacter suaedae sp. nov., isolated from Suaeda aralocaspica.</title>
        <authorList>
            <person name="Ma Q."/>
        </authorList>
    </citation>
    <scope>NUCLEOTIDE SEQUENCE</scope>
    <source>
        <strain evidence="10">YZGR15</strain>
    </source>
</reference>
<keyword evidence="3" id="KW-1003">Cell membrane</keyword>
<feature type="transmembrane region" description="Helical" evidence="8">
    <location>
        <begin position="12"/>
        <end position="32"/>
    </location>
</feature>
<keyword evidence="11" id="KW-1185">Reference proteome</keyword>
<feature type="transmembrane region" description="Helical" evidence="8">
    <location>
        <begin position="481"/>
        <end position="503"/>
    </location>
</feature>
<dbReference type="AlphaFoldDB" id="A0A934I8P4"/>
<accession>A0A934I8P4</accession>
<feature type="transmembrane region" description="Helical" evidence="8">
    <location>
        <begin position="289"/>
        <end position="308"/>
    </location>
</feature>
<sequence>MTTAGRTGWRATAAWALAAGVPLAFLGLFFAWPVATLVGRGFVADGALDLTGFREVFTEPRTWRIIGLTLGQALVGSVLSLLLGIPGAYVLYRCTFPGRTLVRALVTVPFVLPTVVVGVAFRALLAESGPLGGLGLDGTFAAIVLALVFFNYSVVVRTVGGLWEHLDPRAEQAARALGASPARAFRTVTLPALAPAITSAGAVVFLFCATAFGVVLVLGGQRYATVETEIWMQTVQFLDLRTAAVLSVVQLVIVTAALWAAARARSRREHALALSPATRSSRPLRRTDALPVAVTAAVVTLLLAWPLGNLVLQSLRTPDGWGLGNYVALGTTGGRNALTVTVWEATATSLRTAALAAAVAVVVGGLVALVVSRRPRSPHARRAVSVLDAVVMLPLGVSAVTVGFGFLITLDRPLGLDVDLRTSGLLVPLAQAVVATPLVVRTVLPVLRAVDPRQREVAATLGASPGRVLATVDWPVAARSLGLAVGFAFAVSLGEFGATSFLARPDTATLPIVIFRLIGRPGAENYGMALAASVVLAVVTATVMLVAERLRGERTGEF</sequence>
<evidence type="ECO:0000256" key="7">
    <source>
        <dbReference type="ARBA" id="ARBA00023136"/>
    </source>
</evidence>